<evidence type="ECO:0000313" key="2">
    <source>
        <dbReference type="Proteomes" id="UP000032534"/>
    </source>
</evidence>
<reference evidence="1 2" key="1">
    <citation type="submission" date="2014-11" db="EMBL/GenBank/DDBJ databases">
        <title>Draft Genome Sequences of Paenibacillus polymyxa NRRL B-30509 and Paenibacillus terrae NRRL B-30644, Strains from a Poultry Environment that Produce Tridecaptin A and Paenicidins.</title>
        <authorList>
            <person name="van Belkum M.J."/>
            <person name="Lohans C.T."/>
            <person name="Vederas J.C."/>
        </authorList>
    </citation>
    <scope>NUCLEOTIDE SEQUENCE [LARGE SCALE GENOMIC DNA]</scope>
    <source>
        <strain evidence="1 2">NRRL B-30644</strain>
    </source>
</reference>
<accession>A0A0D7WUX2</accession>
<dbReference type="Proteomes" id="UP000032534">
    <property type="component" value="Unassembled WGS sequence"/>
</dbReference>
<evidence type="ECO:0000313" key="1">
    <source>
        <dbReference type="EMBL" id="KJD42774.1"/>
    </source>
</evidence>
<gene>
    <name evidence="1" type="ORF">QD47_26390</name>
</gene>
<sequence>MATNFEEISVLSVVIKSYIIFEDEEEGIGFEIEIVDSLKHPLSDFKDRVLNTGKKWKYKESGPTIFLNIGHRENVKLCDEVWRRDIKSVFQEATETEDFLDSLNKEIKEPHTVISQNLFFLLYVNELFNGEALKAPYGGIRELEKDDLLISFFYGIEGYENYESDFVNEIINLWLVKE</sequence>
<dbReference type="EMBL" id="JTHP01000087">
    <property type="protein sequence ID" value="KJD42774.1"/>
    <property type="molecule type" value="Genomic_DNA"/>
</dbReference>
<dbReference type="RefSeq" id="WP_044648906.1">
    <property type="nucleotide sequence ID" value="NZ_JTHP01000087.1"/>
</dbReference>
<protein>
    <submittedName>
        <fullName evidence="1">Uncharacterized protein</fullName>
    </submittedName>
</protein>
<feature type="non-terminal residue" evidence="1">
    <location>
        <position position="178"/>
    </location>
</feature>
<name>A0A0D7WUX2_9BACL</name>
<keyword evidence="2" id="KW-1185">Reference proteome</keyword>
<organism evidence="1 2">
    <name type="scientific">Paenibacillus terrae</name>
    <dbReference type="NCBI Taxonomy" id="159743"/>
    <lineage>
        <taxon>Bacteria</taxon>
        <taxon>Bacillati</taxon>
        <taxon>Bacillota</taxon>
        <taxon>Bacilli</taxon>
        <taxon>Bacillales</taxon>
        <taxon>Paenibacillaceae</taxon>
        <taxon>Paenibacillus</taxon>
    </lineage>
</organism>
<proteinExistence type="predicted"/>
<dbReference type="AlphaFoldDB" id="A0A0D7WUX2"/>
<comment type="caution">
    <text evidence="1">The sequence shown here is derived from an EMBL/GenBank/DDBJ whole genome shotgun (WGS) entry which is preliminary data.</text>
</comment>